<keyword evidence="15" id="KW-1185">Reference proteome</keyword>
<evidence type="ECO:0000256" key="7">
    <source>
        <dbReference type="ARBA" id="ARBA00022840"/>
    </source>
</evidence>
<dbReference type="GO" id="GO:0052381">
    <property type="term" value="F:tRNA dimethylallyltransferase activity"/>
    <property type="evidence" value="ECO:0007669"/>
    <property type="project" value="UniProtKB-UniRule"/>
</dbReference>
<protein>
    <recommendedName>
        <fullName evidence="10">tRNA dimethylallyltransferase</fullName>
        <ecNumber evidence="10">2.5.1.75</ecNumber>
    </recommendedName>
    <alternativeName>
        <fullName evidence="10">Dimethylallyl diphosphate:tRNA dimethylallyltransferase</fullName>
        <shortName evidence="10">DMAPP:tRNA dimethylallyltransferase</shortName>
        <shortName evidence="10">DMATase</shortName>
    </alternativeName>
    <alternativeName>
        <fullName evidence="10">Isopentenyl-diphosphate:tRNA isopentenyltransferase</fullName>
        <shortName evidence="10">IPP transferase</shortName>
        <shortName evidence="10">IPPT</shortName>
        <shortName evidence="10">IPTase</shortName>
    </alternativeName>
</protein>
<dbReference type="EMBL" id="CP003806">
    <property type="protein sequence ID" value="AGF49258.1"/>
    <property type="molecule type" value="Genomic_DNA"/>
</dbReference>
<dbReference type="Gene3D" id="3.40.50.300">
    <property type="entry name" value="P-loop containing nucleotide triphosphate hydrolases"/>
    <property type="match status" value="1"/>
</dbReference>
<proteinExistence type="inferred from homology"/>
<keyword evidence="6 10" id="KW-0547">Nucleotide-binding</keyword>
<dbReference type="GO" id="GO:0005524">
    <property type="term" value="F:ATP binding"/>
    <property type="evidence" value="ECO:0007669"/>
    <property type="project" value="UniProtKB-UniRule"/>
</dbReference>
<dbReference type="STRING" id="1208921.ST1E_0960"/>
<evidence type="ECO:0000256" key="11">
    <source>
        <dbReference type="RuleBase" id="RU003783"/>
    </source>
</evidence>
<feature type="site" description="Interaction with substrate tRNA" evidence="10">
    <location>
        <position position="103"/>
    </location>
</feature>
<feature type="region of interest" description="Interaction with substrate tRNA" evidence="10">
    <location>
        <begin position="161"/>
        <end position="165"/>
    </location>
</feature>
<evidence type="ECO:0000256" key="2">
    <source>
        <dbReference type="ARBA" id="ARBA00003213"/>
    </source>
</evidence>
<dbReference type="Pfam" id="PF01715">
    <property type="entry name" value="IPPT"/>
    <property type="match status" value="1"/>
</dbReference>
<dbReference type="HOGENOM" id="CLU_032616_0_0_4"/>
<evidence type="ECO:0000256" key="6">
    <source>
        <dbReference type="ARBA" id="ARBA00022741"/>
    </source>
</evidence>
<dbReference type="OrthoDB" id="9776390at2"/>
<dbReference type="RefSeq" id="WP_015389742.1">
    <property type="nucleotide sequence ID" value="NC_020284.1"/>
</dbReference>
<keyword evidence="5 10" id="KW-0819">tRNA processing</keyword>
<comment type="similarity">
    <text evidence="3 10 13">Belongs to the IPP transferase family.</text>
</comment>
<evidence type="ECO:0000256" key="1">
    <source>
        <dbReference type="ARBA" id="ARBA00001946"/>
    </source>
</evidence>
<comment type="subunit">
    <text evidence="10">Monomer.</text>
</comment>
<dbReference type="KEGG" id="kga:ST1E_0960"/>
<dbReference type="PANTHER" id="PTHR11088">
    <property type="entry name" value="TRNA DIMETHYLALLYLTRANSFERASE"/>
    <property type="match status" value="1"/>
</dbReference>
<feature type="binding site" evidence="10">
    <location>
        <begin position="14"/>
        <end position="19"/>
    </location>
    <ligand>
        <name>substrate</name>
    </ligand>
</feature>
<comment type="catalytic activity">
    <reaction evidence="9 10 11">
        <text>adenosine(37) in tRNA + dimethylallyl diphosphate = N(6)-dimethylallyladenosine(37) in tRNA + diphosphate</text>
        <dbReference type="Rhea" id="RHEA:26482"/>
        <dbReference type="Rhea" id="RHEA-COMP:10162"/>
        <dbReference type="Rhea" id="RHEA-COMP:10375"/>
        <dbReference type="ChEBI" id="CHEBI:33019"/>
        <dbReference type="ChEBI" id="CHEBI:57623"/>
        <dbReference type="ChEBI" id="CHEBI:74411"/>
        <dbReference type="ChEBI" id="CHEBI:74415"/>
        <dbReference type="EC" id="2.5.1.75"/>
    </reaction>
</comment>
<gene>
    <name evidence="10" type="primary">miaA</name>
    <name evidence="14" type="ORF">ST1E_0960</name>
</gene>
<comment type="cofactor">
    <cofactor evidence="1 10">
        <name>Mg(2+)</name>
        <dbReference type="ChEBI" id="CHEBI:18420"/>
    </cofactor>
</comment>
<evidence type="ECO:0000313" key="15">
    <source>
        <dbReference type="Proteomes" id="UP000011658"/>
    </source>
</evidence>
<keyword evidence="4 10" id="KW-0808">Transferase</keyword>
<feature type="region of interest" description="Interaction with substrate tRNA" evidence="10">
    <location>
        <begin position="37"/>
        <end position="40"/>
    </location>
</feature>
<dbReference type="HAMAP" id="MF_00185">
    <property type="entry name" value="IPP_trans"/>
    <property type="match status" value="1"/>
</dbReference>
<evidence type="ECO:0000313" key="14">
    <source>
        <dbReference type="EMBL" id="AGF49258.1"/>
    </source>
</evidence>
<evidence type="ECO:0000256" key="4">
    <source>
        <dbReference type="ARBA" id="ARBA00022679"/>
    </source>
</evidence>
<dbReference type="EC" id="2.5.1.75" evidence="10"/>
<evidence type="ECO:0000256" key="5">
    <source>
        <dbReference type="ARBA" id="ARBA00022694"/>
    </source>
</evidence>
<dbReference type="SUPFAM" id="SSF52540">
    <property type="entry name" value="P-loop containing nucleoside triphosphate hydrolases"/>
    <property type="match status" value="2"/>
</dbReference>
<dbReference type="PANTHER" id="PTHR11088:SF60">
    <property type="entry name" value="TRNA DIMETHYLALLYLTRANSFERASE"/>
    <property type="match status" value="1"/>
</dbReference>
<dbReference type="InterPro" id="IPR027417">
    <property type="entry name" value="P-loop_NTPase"/>
</dbReference>
<comment type="function">
    <text evidence="2 10 12">Catalyzes the transfer of a dimethylallyl group onto the adenine at position 37 in tRNAs that read codons beginning with uridine, leading to the formation of N6-(dimethylallyl)adenosine (i(6)A).</text>
</comment>
<dbReference type="eggNOG" id="COG0324">
    <property type="taxonomic scope" value="Bacteria"/>
</dbReference>
<keyword evidence="7 10" id="KW-0067">ATP-binding</keyword>
<sequence length="314" mass="36357">MKYAKKIICITGPTATGKSSVATELARKWPIEIINMDSATIYRGMDIGTAKPSLYSRSITTQHLIDIREPYQTYSAADFCYDTNSLIQEIIDRGNIPVIVGGTMMYYNSLRFSLDNLPKANKEIRQEIESKANTIGWIELHKYLTKIDPESASRIHHNDKQRIQRAIEIYTITGNPMSSLLNIRKKKQEQTNKYITVSLEPIERQCLHKKIIERFNYMIENGLVDEVYSLYSRKDLNKDMPSIKCVGYKQIWEFFENKVSLNTAIERSIIATRKLAKRQLTWLRSQKERTIIDCSSKKLIENVTDIIHATLDKH</sequence>
<dbReference type="NCBIfam" id="TIGR00174">
    <property type="entry name" value="miaA"/>
    <property type="match status" value="1"/>
</dbReference>
<dbReference type="InterPro" id="IPR039657">
    <property type="entry name" value="Dimethylallyltransferase"/>
</dbReference>
<evidence type="ECO:0000256" key="8">
    <source>
        <dbReference type="ARBA" id="ARBA00022842"/>
    </source>
</evidence>
<dbReference type="Proteomes" id="UP000011658">
    <property type="component" value="Chromosome"/>
</dbReference>
<keyword evidence="8 10" id="KW-0460">Magnesium</keyword>
<accession>M1L9R3</accession>
<dbReference type="GO" id="GO:0006400">
    <property type="term" value="P:tRNA modification"/>
    <property type="evidence" value="ECO:0007669"/>
    <property type="project" value="TreeGrafter"/>
</dbReference>
<feature type="binding site" evidence="10">
    <location>
        <begin position="12"/>
        <end position="19"/>
    </location>
    <ligand>
        <name>ATP</name>
        <dbReference type="ChEBI" id="CHEBI:30616"/>
    </ligand>
</feature>
<feature type="site" description="Interaction with substrate tRNA" evidence="10">
    <location>
        <position position="125"/>
    </location>
</feature>
<name>M1L9R3_9PROT</name>
<dbReference type="InterPro" id="IPR018022">
    <property type="entry name" value="IPT"/>
</dbReference>
<evidence type="ECO:0000256" key="12">
    <source>
        <dbReference type="RuleBase" id="RU003784"/>
    </source>
</evidence>
<organism evidence="14 15">
    <name type="scientific">Candidatus Kinetoplastidibacterium galati TCC219</name>
    <dbReference type="NCBI Taxonomy" id="1208921"/>
    <lineage>
        <taxon>Bacteria</taxon>
        <taxon>Pseudomonadati</taxon>
        <taxon>Pseudomonadota</taxon>
        <taxon>Betaproteobacteria</taxon>
        <taxon>Candidatus Kinetoplastidibacterium</taxon>
    </lineage>
</organism>
<evidence type="ECO:0000256" key="13">
    <source>
        <dbReference type="RuleBase" id="RU003785"/>
    </source>
</evidence>
<evidence type="ECO:0000256" key="9">
    <source>
        <dbReference type="ARBA" id="ARBA00049563"/>
    </source>
</evidence>
<dbReference type="AlphaFoldDB" id="M1L9R3"/>
<dbReference type="FunFam" id="1.10.20.140:FF:000001">
    <property type="entry name" value="tRNA dimethylallyltransferase"/>
    <property type="match status" value="1"/>
</dbReference>
<dbReference type="Gene3D" id="1.10.20.140">
    <property type="match status" value="1"/>
</dbReference>
<reference evidence="14 15" key="1">
    <citation type="journal article" date="2013" name="Genome Biol. Evol.">
        <title>Genome evolution and phylogenomic analysis of candidatus kinetoplastibacterium, the betaproteobacterial endosymbionts of strigomonas and angomonas.</title>
        <authorList>
            <person name="Alves J.M."/>
            <person name="Serrano M.G."/>
            <person name="Maia da Silva F."/>
            <person name="Voegtly L.J."/>
            <person name="Matveyev A.V."/>
            <person name="Teixeira M.M."/>
            <person name="Camargo E.P."/>
            <person name="Buck G.A."/>
        </authorList>
    </citation>
    <scope>NUCLEOTIDE SEQUENCE [LARGE SCALE GENOMIC DNA]</scope>
    <source>
        <strain evidence="14 15">TCC219</strain>
    </source>
</reference>
<evidence type="ECO:0000256" key="3">
    <source>
        <dbReference type="ARBA" id="ARBA00005842"/>
    </source>
</evidence>
<evidence type="ECO:0000256" key="10">
    <source>
        <dbReference type="HAMAP-Rule" id="MF_00185"/>
    </source>
</evidence>
<dbReference type="PATRIC" id="fig|1208921.3.peg.550"/>
<comment type="caution">
    <text evidence="10">Lacks conserved residue(s) required for the propagation of feature annotation.</text>
</comment>